<dbReference type="EC" id="3.6.1.41" evidence="3"/>
<proteinExistence type="inferred from homology"/>
<evidence type="ECO:0000256" key="5">
    <source>
        <dbReference type="ARBA" id="ARBA00031248"/>
    </source>
</evidence>
<dbReference type="Pfam" id="PF00149">
    <property type="entry name" value="Metallophos"/>
    <property type="match status" value="1"/>
</dbReference>
<dbReference type="InterPro" id="IPR004843">
    <property type="entry name" value="Calcineurin-like_PHP"/>
</dbReference>
<evidence type="ECO:0000256" key="4">
    <source>
        <dbReference type="ARBA" id="ARBA00022801"/>
    </source>
</evidence>
<keyword evidence="4 10" id="KW-0378">Hydrolase</keyword>
<dbReference type="InterPro" id="IPR029052">
    <property type="entry name" value="Metallo-depent_PP-like"/>
</dbReference>
<dbReference type="Gene3D" id="3.60.21.10">
    <property type="match status" value="1"/>
</dbReference>
<evidence type="ECO:0000256" key="3">
    <source>
        <dbReference type="ARBA" id="ARBA00012506"/>
    </source>
</evidence>
<evidence type="ECO:0000313" key="11">
    <source>
        <dbReference type="Proteomes" id="UP001595710"/>
    </source>
</evidence>
<dbReference type="NCBIfam" id="TIGR00668">
    <property type="entry name" value="apaH"/>
    <property type="match status" value="1"/>
</dbReference>
<gene>
    <name evidence="10" type="ORF">ACFOND_00540</name>
</gene>
<evidence type="ECO:0000256" key="7">
    <source>
        <dbReference type="ARBA" id="ARBA00033210"/>
    </source>
</evidence>
<evidence type="ECO:0000256" key="6">
    <source>
        <dbReference type="ARBA" id="ARBA00032248"/>
    </source>
</evidence>
<evidence type="ECO:0000259" key="9">
    <source>
        <dbReference type="Pfam" id="PF00149"/>
    </source>
</evidence>
<dbReference type="EMBL" id="JBHRYN010000003">
    <property type="protein sequence ID" value="MFC3700109.1"/>
    <property type="molecule type" value="Genomic_DNA"/>
</dbReference>
<dbReference type="PANTHER" id="PTHR40942">
    <property type="match status" value="1"/>
</dbReference>
<accession>A0ABV7WMQ6</accession>
<dbReference type="CDD" id="cd07422">
    <property type="entry name" value="MPP_ApaH"/>
    <property type="match status" value="1"/>
</dbReference>
<dbReference type="SUPFAM" id="SSF56300">
    <property type="entry name" value="Metallo-dependent phosphatases"/>
    <property type="match status" value="1"/>
</dbReference>
<keyword evidence="11" id="KW-1185">Reference proteome</keyword>
<sequence length="274" mass="30838">MSLYAVGDLQGCLDPLKMLLDHVNFDPSQDHLWLTGDLVNRGPNSAGCLRFVREMSDSASTVLGNHDLHLLAIHAGVKSTNSPDILDTLSSPTINEDLAWLVQQPLLIRDVERKLILTHAGIPPCWSDTQAIALAHEAEEILRNDKLRSDFLKVMYGNSPDTWRDELNGFDRIRYVINAFTRMRFTDLHGKLNFSHNGEASNAPNGMKPWFEWPIKRQHTLVFGHWAALRGITGNDDVLALDTGYVWGNDMTMMNLDSGERTHCNSNGLVFYQV</sequence>
<evidence type="ECO:0000256" key="2">
    <source>
        <dbReference type="ARBA" id="ARBA00005419"/>
    </source>
</evidence>
<reference evidence="11" key="1">
    <citation type="journal article" date="2019" name="Int. J. Syst. Evol. Microbiol.">
        <title>The Global Catalogue of Microorganisms (GCM) 10K type strain sequencing project: providing services to taxonomists for standard genome sequencing and annotation.</title>
        <authorList>
            <consortium name="The Broad Institute Genomics Platform"/>
            <consortium name="The Broad Institute Genome Sequencing Center for Infectious Disease"/>
            <person name="Wu L."/>
            <person name="Ma J."/>
        </authorList>
    </citation>
    <scope>NUCLEOTIDE SEQUENCE [LARGE SCALE GENOMIC DNA]</scope>
    <source>
        <strain evidence="11">CECT 8288</strain>
    </source>
</reference>
<dbReference type="InterPro" id="IPR004617">
    <property type="entry name" value="ApaH"/>
</dbReference>
<dbReference type="RefSeq" id="WP_290280838.1">
    <property type="nucleotide sequence ID" value="NZ_JAUFQI010000001.1"/>
</dbReference>
<comment type="catalytic activity">
    <reaction evidence="8">
        <text>P(1),P(4)-bis(5'-adenosyl) tetraphosphate + H2O = 2 ADP + 2 H(+)</text>
        <dbReference type="Rhea" id="RHEA:24252"/>
        <dbReference type="ChEBI" id="CHEBI:15377"/>
        <dbReference type="ChEBI" id="CHEBI:15378"/>
        <dbReference type="ChEBI" id="CHEBI:58141"/>
        <dbReference type="ChEBI" id="CHEBI:456216"/>
        <dbReference type="EC" id="3.6.1.41"/>
    </reaction>
</comment>
<comment type="similarity">
    <text evidence="2">Belongs to the Ap4A hydrolase family.</text>
</comment>
<feature type="domain" description="Calcineurin-like phosphoesterase" evidence="9">
    <location>
        <begin position="1"/>
        <end position="144"/>
    </location>
</feature>
<dbReference type="PANTHER" id="PTHR40942:SF4">
    <property type="entry name" value="CYTOCHROME C5"/>
    <property type="match status" value="1"/>
</dbReference>
<dbReference type="Proteomes" id="UP001595710">
    <property type="component" value="Unassembled WGS sequence"/>
</dbReference>
<dbReference type="GO" id="GO:0008803">
    <property type="term" value="F:bis(5'-nucleosyl)-tetraphosphatase (symmetrical) activity"/>
    <property type="evidence" value="ECO:0007669"/>
    <property type="project" value="UniProtKB-EC"/>
</dbReference>
<evidence type="ECO:0000313" key="10">
    <source>
        <dbReference type="EMBL" id="MFC3700109.1"/>
    </source>
</evidence>
<name>A0ABV7WMQ6_9GAMM</name>
<evidence type="ECO:0000256" key="1">
    <source>
        <dbReference type="ARBA" id="ARBA00003413"/>
    </source>
</evidence>
<comment type="caution">
    <text evidence="10">The sequence shown here is derived from an EMBL/GenBank/DDBJ whole genome shotgun (WGS) entry which is preliminary data.</text>
</comment>
<evidence type="ECO:0000256" key="8">
    <source>
        <dbReference type="ARBA" id="ARBA00049417"/>
    </source>
</evidence>
<dbReference type="PIRSF" id="PIRSF000903">
    <property type="entry name" value="B5n-ttraPtase_sm"/>
    <property type="match status" value="1"/>
</dbReference>
<dbReference type="NCBIfam" id="NF001204">
    <property type="entry name" value="PRK00166.1"/>
    <property type="match status" value="1"/>
</dbReference>
<protein>
    <recommendedName>
        <fullName evidence="3">bis(5'-nucleosyl)-tetraphosphatase (symmetrical)</fullName>
        <ecNumber evidence="3">3.6.1.41</ecNumber>
    </recommendedName>
    <alternativeName>
        <fullName evidence="6">Ap4A hydrolase</fullName>
    </alternativeName>
    <alternativeName>
        <fullName evidence="5">Diadenosine 5',5'''-P1,P4-tetraphosphate pyrophosphohydrolase</fullName>
    </alternativeName>
    <alternativeName>
        <fullName evidence="7">Diadenosine tetraphosphatase</fullName>
    </alternativeName>
</protein>
<comment type="function">
    <text evidence="1">Hydrolyzes diadenosine 5',5'''-P1,P4-tetraphosphate to yield ADP.</text>
</comment>
<organism evidence="10 11">
    <name type="scientific">Reinekea marina</name>
    <dbReference type="NCBI Taxonomy" id="1310421"/>
    <lineage>
        <taxon>Bacteria</taxon>
        <taxon>Pseudomonadati</taxon>
        <taxon>Pseudomonadota</taxon>
        <taxon>Gammaproteobacteria</taxon>
        <taxon>Oceanospirillales</taxon>
        <taxon>Saccharospirillaceae</taxon>
        <taxon>Reinekea</taxon>
    </lineage>
</organism>